<evidence type="ECO:0000256" key="2">
    <source>
        <dbReference type="ARBA" id="ARBA00022723"/>
    </source>
</evidence>
<dbReference type="GO" id="GO:0046872">
    <property type="term" value="F:metal ion binding"/>
    <property type="evidence" value="ECO:0007669"/>
    <property type="project" value="UniProtKB-KW"/>
</dbReference>
<dbReference type="SUPFAM" id="SSF46626">
    <property type="entry name" value="Cytochrome c"/>
    <property type="match status" value="1"/>
</dbReference>
<dbReference type="EMBL" id="MLJW01000026">
    <property type="protein sequence ID" value="OIR09575.1"/>
    <property type="molecule type" value="Genomic_DNA"/>
</dbReference>
<dbReference type="GO" id="GO:0020037">
    <property type="term" value="F:heme binding"/>
    <property type="evidence" value="ECO:0007669"/>
    <property type="project" value="InterPro"/>
</dbReference>
<evidence type="ECO:0000256" key="3">
    <source>
        <dbReference type="ARBA" id="ARBA00023004"/>
    </source>
</evidence>
<keyword evidence="3" id="KW-0408">Iron</keyword>
<sequence>MVRNDCGSCHGIRLTGGLGLSLTPEALREKPDSALVATILYGRPGTPMPPWQGFMSEPEAEWIVENLKLGFPNVKSH</sequence>
<proteinExistence type="predicted"/>
<comment type="caution">
    <text evidence="5">The sequence shown here is derived from an EMBL/GenBank/DDBJ whole genome shotgun (WGS) entry which is preliminary data.</text>
</comment>
<dbReference type="InterPro" id="IPR009056">
    <property type="entry name" value="Cyt_c-like_dom"/>
</dbReference>
<gene>
    <name evidence="5" type="ORF">GALL_84190</name>
</gene>
<evidence type="ECO:0000313" key="5">
    <source>
        <dbReference type="EMBL" id="OIR09575.1"/>
    </source>
</evidence>
<name>A0A1J5SM86_9ZZZZ</name>
<dbReference type="Gene3D" id="1.10.760.10">
    <property type="entry name" value="Cytochrome c-like domain"/>
    <property type="match status" value="1"/>
</dbReference>
<evidence type="ECO:0000256" key="1">
    <source>
        <dbReference type="ARBA" id="ARBA00022617"/>
    </source>
</evidence>
<dbReference type="Pfam" id="PF13442">
    <property type="entry name" value="Cytochrome_CBB3"/>
    <property type="match status" value="1"/>
</dbReference>
<keyword evidence="1" id="KW-0349">Heme</keyword>
<feature type="domain" description="Cytochrome c" evidence="4">
    <location>
        <begin position="3"/>
        <end position="65"/>
    </location>
</feature>
<accession>A0A1J5SM86</accession>
<dbReference type="InterPro" id="IPR036909">
    <property type="entry name" value="Cyt_c-like_dom_sf"/>
</dbReference>
<reference evidence="5" key="1">
    <citation type="submission" date="2016-10" db="EMBL/GenBank/DDBJ databases">
        <title>Sequence of Gallionella enrichment culture.</title>
        <authorList>
            <person name="Poehlein A."/>
            <person name="Muehling M."/>
            <person name="Daniel R."/>
        </authorList>
    </citation>
    <scope>NUCLEOTIDE SEQUENCE</scope>
</reference>
<evidence type="ECO:0000259" key="4">
    <source>
        <dbReference type="Pfam" id="PF13442"/>
    </source>
</evidence>
<dbReference type="GO" id="GO:0009055">
    <property type="term" value="F:electron transfer activity"/>
    <property type="evidence" value="ECO:0007669"/>
    <property type="project" value="InterPro"/>
</dbReference>
<protein>
    <recommendedName>
        <fullName evidence="4">Cytochrome c domain-containing protein</fullName>
    </recommendedName>
</protein>
<organism evidence="5">
    <name type="scientific">mine drainage metagenome</name>
    <dbReference type="NCBI Taxonomy" id="410659"/>
    <lineage>
        <taxon>unclassified sequences</taxon>
        <taxon>metagenomes</taxon>
        <taxon>ecological metagenomes</taxon>
    </lineage>
</organism>
<keyword evidence="2" id="KW-0479">Metal-binding</keyword>
<dbReference type="AlphaFoldDB" id="A0A1J5SM86"/>